<comment type="caution">
    <text evidence="2">The sequence shown here is derived from an EMBL/GenBank/DDBJ whole genome shotgun (WGS) entry which is preliminary data.</text>
</comment>
<gene>
    <name evidence="2" type="ORF">NRP21_11570</name>
</gene>
<accession>A0ABT1X3K1</accession>
<name>A0ABT1X3K1_9PROT</name>
<evidence type="ECO:0000313" key="2">
    <source>
        <dbReference type="EMBL" id="MCR0982687.1"/>
    </source>
</evidence>
<sequence length="268" mass="28709">MELEKTLTIAAPVARVWALLLDPKIMAGCVPGTGSVEVLSDTEYLAEIKVKISFIAARFKVRTRILEARAPEYLRIEGTGEDASVTSSMRQSSELFLTDLGDGSTEIRVKAKADVLGRLGSFGLAMMKTKADRMWEEFGANFTAVVLRDMELGHGADSAKPDGQAYAPPGSPALTPVQDAAGDAAAEGLGPVLAPQPVGTVPQGQQEGSTKPRWWQRLVGTTLSPTGLGERRLASDIYVELHRADGVVKVLWPASAAPEAARWLKDLR</sequence>
<evidence type="ECO:0000313" key="3">
    <source>
        <dbReference type="Proteomes" id="UP001524642"/>
    </source>
</evidence>
<dbReference type="InterPro" id="IPR023393">
    <property type="entry name" value="START-like_dom_sf"/>
</dbReference>
<dbReference type="InterPro" id="IPR010419">
    <property type="entry name" value="CO_DH_gsu"/>
</dbReference>
<dbReference type="PANTHER" id="PTHR38588:SF1">
    <property type="entry name" value="BLL0334 PROTEIN"/>
    <property type="match status" value="1"/>
</dbReference>
<evidence type="ECO:0000256" key="1">
    <source>
        <dbReference type="SAM" id="MobiDB-lite"/>
    </source>
</evidence>
<proteinExistence type="predicted"/>
<dbReference type="RefSeq" id="WP_257716353.1">
    <property type="nucleotide sequence ID" value="NZ_JANJOU010000008.1"/>
</dbReference>
<organism evidence="2 3">
    <name type="scientific">Roseomonas populi</name>
    <dbReference type="NCBI Taxonomy" id="3121582"/>
    <lineage>
        <taxon>Bacteria</taxon>
        <taxon>Pseudomonadati</taxon>
        <taxon>Pseudomonadota</taxon>
        <taxon>Alphaproteobacteria</taxon>
        <taxon>Acetobacterales</taxon>
        <taxon>Roseomonadaceae</taxon>
        <taxon>Roseomonas</taxon>
    </lineage>
</organism>
<protein>
    <submittedName>
        <fullName evidence="2">SRPBCC family protein</fullName>
    </submittedName>
</protein>
<dbReference type="Gene3D" id="3.30.530.20">
    <property type="match status" value="1"/>
</dbReference>
<feature type="region of interest" description="Disordered" evidence="1">
    <location>
        <begin position="157"/>
        <end position="177"/>
    </location>
</feature>
<feature type="compositionally biased region" description="Low complexity" evidence="1">
    <location>
        <begin position="195"/>
        <end position="206"/>
    </location>
</feature>
<feature type="region of interest" description="Disordered" evidence="1">
    <location>
        <begin position="189"/>
        <end position="213"/>
    </location>
</feature>
<dbReference type="CDD" id="cd07823">
    <property type="entry name" value="SRPBCC_5"/>
    <property type="match status" value="1"/>
</dbReference>
<dbReference type="EMBL" id="JANJOU010000008">
    <property type="protein sequence ID" value="MCR0982687.1"/>
    <property type="molecule type" value="Genomic_DNA"/>
</dbReference>
<keyword evidence="3" id="KW-1185">Reference proteome</keyword>
<dbReference type="PANTHER" id="PTHR38588">
    <property type="entry name" value="BLL0334 PROTEIN"/>
    <property type="match status" value="1"/>
</dbReference>
<reference evidence="2 3" key="1">
    <citation type="submission" date="2022-06" db="EMBL/GenBank/DDBJ databases">
        <title>Roseomonas CN29.</title>
        <authorList>
            <person name="Cheng Y."/>
            <person name="He X."/>
        </authorList>
    </citation>
    <scope>NUCLEOTIDE SEQUENCE [LARGE SCALE GENOMIC DNA]</scope>
    <source>
        <strain evidence="2 3">CN29</strain>
    </source>
</reference>
<dbReference type="Pfam" id="PF06240">
    <property type="entry name" value="COXG"/>
    <property type="match status" value="1"/>
</dbReference>
<dbReference type="Proteomes" id="UP001524642">
    <property type="component" value="Unassembled WGS sequence"/>
</dbReference>
<dbReference type="SUPFAM" id="SSF55961">
    <property type="entry name" value="Bet v1-like"/>
    <property type="match status" value="1"/>
</dbReference>